<dbReference type="KEGG" id="mshj:MSHI_22090"/>
<organism evidence="2 3">
    <name type="scientific">Mycobacterium shinjukuense</name>
    <dbReference type="NCBI Taxonomy" id="398694"/>
    <lineage>
        <taxon>Bacteria</taxon>
        <taxon>Bacillati</taxon>
        <taxon>Actinomycetota</taxon>
        <taxon>Actinomycetes</taxon>
        <taxon>Mycobacteriales</taxon>
        <taxon>Mycobacteriaceae</taxon>
        <taxon>Mycobacterium</taxon>
    </lineage>
</organism>
<evidence type="ECO:0000256" key="1">
    <source>
        <dbReference type="ARBA" id="ARBA00006018"/>
    </source>
</evidence>
<dbReference type="Gene3D" id="3.40.50.10490">
    <property type="entry name" value="Glucose-6-phosphate isomerase like protein, domain 1"/>
    <property type="match status" value="1"/>
</dbReference>
<dbReference type="GO" id="GO:0097367">
    <property type="term" value="F:carbohydrate derivative binding"/>
    <property type="evidence" value="ECO:0007669"/>
    <property type="project" value="InterPro"/>
</dbReference>
<dbReference type="InterPro" id="IPR001109">
    <property type="entry name" value="Hydrogenase_HupF/HypC"/>
</dbReference>
<dbReference type="GO" id="GO:1901135">
    <property type="term" value="P:carbohydrate derivative metabolic process"/>
    <property type="evidence" value="ECO:0007669"/>
    <property type="project" value="InterPro"/>
</dbReference>
<name>A0A7I7MRU7_9MYCO</name>
<keyword evidence="3" id="KW-1185">Reference proteome</keyword>
<dbReference type="SUPFAM" id="SSF53697">
    <property type="entry name" value="SIS domain"/>
    <property type="match status" value="1"/>
</dbReference>
<dbReference type="SUPFAM" id="SSF159127">
    <property type="entry name" value="HupF/HypC-like"/>
    <property type="match status" value="1"/>
</dbReference>
<dbReference type="Proteomes" id="UP000467236">
    <property type="component" value="Chromosome"/>
</dbReference>
<dbReference type="EMBL" id="AP022575">
    <property type="protein sequence ID" value="BBX74303.1"/>
    <property type="molecule type" value="Genomic_DNA"/>
</dbReference>
<reference evidence="2 3" key="1">
    <citation type="journal article" date="2019" name="Emerg. Microbes Infect.">
        <title>Comprehensive subspecies identification of 175 nontuberculous mycobacteria species based on 7547 genomic profiles.</title>
        <authorList>
            <person name="Matsumoto Y."/>
            <person name="Kinjo T."/>
            <person name="Motooka D."/>
            <person name="Nabeya D."/>
            <person name="Jung N."/>
            <person name="Uechi K."/>
            <person name="Horii T."/>
            <person name="Iida T."/>
            <person name="Fujita J."/>
            <person name="Nakamura S."/>
        </authorList>
    </citation>
    <scope>NUCLEOTIDE SEQUENCE [LARGE SCALE GENOMIC DNA]</scope>
    <source>
        <strain evidence="2 3">JCM 14233</strain>
    </source>
</reference>
<evidence type="ECO:0000313" key="2">
    <source>
        <dbReference type="EMBL" id="BBX74303.1"/>
    </source>
</evidence>
<dbReference type="Pfam" id="PF01455">
    <property type="entry name" value="HupF_HypC"/>
    <property type="match status" value="1"/>
</dbReference>
<dbReference type="InterPro" id="IPR046348">
    <property type="entry name" value="SIS_dom_sf"/>
</dbReference>
<comment type="similarity">
    <text evidence="1">Belongs to the HupF/HypC family.</text>
</comment>
<accession>A0A7I7MRU7</accession>
<protein>
    <submittedName>
        <fullName evidence="2">Uncharacterized protein</fullName>
    </submittedName>
</protein>
<evidence type="ECO:0000313" key="3">
    <source>
        <dbReference type="Proteomes" id="UP000467236"/>
    </source>
</evidence>
<dbReference type="OrthoDB" id="9781311at2"/>
<proteinExistence type="inferred from homology"/>
<sequence>MTHPTATDRGLGAELTGDLARDLASAAFTLAKRFAAGATLWSLAPSWEPHAQHIAVEFVHPVIVGTRALPAVALTGPDLVDRVRVSVRPGDVVVAVSGADHPEVRAVMRRGPAWGVSTLWIGSGERPGAGLADHVLWLDDPDPRAPAAGGFVLFYHLLWELTHVCFEHPGLLRPTCVDEVCVTCGDDGRPGEVVTAATDGLAAVRTARGMENVVTTLVGPVTAGDLVLVHAGTAIARLDEEDT</sequence>
<gene>
    <name evidence="2" type="ORF">MSHI_22090</name>
</gene>
<dbReference type="Gene3D" id="2.30.30.140">
    <property type="match status" value="1"/>
</dbReference>
<dbReference type="AlphaFoldDB" id="A0A7I7MRU7"/>
<dbReference type="RefSeq" id="WP_083046220.1">
    <property type="nucleotide sequence ID" value="NZ_AP022575.1"/>
</dbReference>